<protein>
    <submittedName>
        <fullName evidence="1">Uncharacterized protein</fullName>
    </submittedName>
</protein>
<dbReference type="Gene3D" id="1.10.3380.10">
    <property type="entry name" value="Sec63 N-terminal domain-like domain"/>
    <property type="match status" value="1"/>
</dbReference>
<organism evidence="1 2">
    <name type="scientific">Sphagnum jensenii</name>
    <dbReference type="NCBI Taxonomy" id="128206"/>
    <lineage>
        <taxon>Eukaryota</taxon>
        <taxon>Viridiplantae</taxon>
        <taxon>Streptophyta</taxon>
        <taxon>Embryophyta</taxon>
        <taxon>Bryophyta</taxon>
        <taxon>Sphagnophytina</taxon>
        <taxon>Sphagnopsida</taxon>
        <taxon>Sphagnales</taxon>
        <taxon>Sphagnaceae</taxon>
        <taxon>Sphagnum</taxon>
    </lineage>
</organism>
<dbReference type="Proteomes" id="UP001497444">
    <property type="component" value="Unassembled WGS sequence"/>
</dbReference>
<evidence type="ECO:0000313" key="1">
    <source>
        <dbReference type="EMBL" id="CAK9251142.1"/>
    </source>
</evidence>
<comment type="caution">
    <text evidence="1">The sequence shown here is derived from an EMBL/GenBank/DDBJ whole genome shotgun (WGS) entry which is preliminary data.</text>
</comment>
<accession>A0ABP0VCB9</accession>
<dbReference type="EMBL" id="CAXAQS010000327">
    <property type="protein sequence ID" value="CAK9251142.1"/>
    <property type="molecule type" value="Genomic_DNA"/>
</dbReference>
<sequence>MLVHAPELIQGMIEISYQPKWLETTFSAIKFSQCVIQGLWYTQHSLLQLPHLGESEVKAVSKTAKDGNNVFRNTFFCLPDSEKKGKEGLSKDQQQDVYTASSLLPVLVVETQLFVEEEEIGFDDGKDAAATAAEWWT</sequence>
<gene>
    <name evidence="1" type="ORF">CSSPJE1EN1_LOCUS26520</name>
</gene>
<keyword evidence="2" id="KW-1185">Reference proteome</keyword>
<dbReference type="SUPFAM" id="SSF158702">
    <property type="entry name" value="Sec63 N-terminal domain-like"/>
    <property type="match status" value="1"/>
</dbReference>
<proteinExistence type="predicted"/>
<reference evidence="1" key="1">
    <citation type="submission" date="2024-02" db="EMBL/GenBank/DDBJ databases">
        <authorList>
            <consortium name="ELIXIR-Norway"/>
            <consortium name="Elixir Norway"/>
        </authorList>
    </citation>
    <scope>NUCLEOTIDE SEQUENCE</scope>
</reference>
<dbReference type="PANTHER" id="PTHR24075:SF0">
    <property type="entry name" value="TRANSLOCATION PROTEIN SEC63 HOMOLOG"/>
    <property type="match status" value="1"/>
</dbReference>
<name>A0ABP0VCB9_9BRYO</name>
<evidence type="ECO:0000313" key="2">
    <source>
        <dbReference type="Proteomes" id="UP001497444"/>
    </source>
</evidence>
<dbReference type="PANTHER" id="PTHR24075">
    <property type="entry name" value="SEC63 DOMAIN-CONTAINING"/>
    <property type="match status" value="1"/>
</dbReference>